<dbReference type="SUPFAM" id="SSF53795">
    <property type="entry name" value="PEP carboxykinase-like"/>
    <property type="match status" value="1"/>
</dbReference>
<dbReference type="Gene3D" id="3.40.50.300">
    <property type="entry name" value="P-loop containing nucleotide triphosphate hydrolases"/>
    <property type="match status" value="1"/>
</dbReference>
<dbReference type="InterPro" id="IPR027417">
    <property type="entry name" value="P-loop_NTPase"/>
</dbReference>
<feature type="domain" description="HPr kinase/phosphorylase C-terminal" evidence="1">
    <location>
        <begin position="11"/>
        <end position="90"/>
    </location>
</feature>
<keyword evidence="3" id="KW-1185">Reference proteome</keyword>
<proteinExistence type="predicted"/>
<protein>
    <submittedName>
        <fullName evidence="2">HPr kinase/phosphatase C-terminal domain-containing protein</fullName>
    </submittedName>
</protein>
<keyword evidence="2" id="KW-0418">Kinase</keyword>
<name>A0ABT4VKT0_9HYPH</name>
<keyword evidence="2" id="KW-0808">Transferase</keyword>
<comment type="caution">
    <text evidence="2">The sequence shown here is derived from an EMBL/GenBank/DDBJ whole genome shotgun (WGS) entry which is preliminary data.</text>
</comment>
<organism evidence="2 3">
    <name type="scientific">Hoeflea poritis</name>
    <dbReference type="NCBI Taxonomy" id="2993659"/>
    <lineage>
        <taxon>Bacteria</taxon>
        <taxon>Pseudomonadati</taxon>
        <taxon>Pseudomonadota</taxon>
        <taxon>Alphaproteobacteria</taxon>
        <taxon>Hyphomicrobiales</taxon>
        <taxon>Rhizobiaceae</taxon>
        <taxon>Hoeflea</taxon>
    </lineage>
</organism>
<evidence type="ECO:0000313" key="3">
    <source>
        <dbReference type="Proteomes" id="UP001148313"/>
    </source>
</evidence>
<gene>
    <name evidence="2" type="ORF">OOZ53_08150</name>
</gene>
<dbReference type="GO" id="GO:0016301">
    <property type="term" value="F:kinase activity"/>
    <property type="evidence" value="ECO:0007669"/>
    <property type="project" value="UniProtKB-KW"/>
</dbReference>
<sequence length="156" mass="16943">MPEKTTDKLPNIHATALVVGETGVLIVGPPGSGKSRLAEEFIQSACLSGRFAALVADDQVFLKKSGKCVVAVAPEPIRGLMEMRGTGIIRKHHLERAVMHIAVSVEYTGKGERFPDPSTQREVLPGLYLPLVFLQPGRLMDPFALLAARLENRLFA</sequence>
<dbReference type="Pfam" id="PF07475">
    <property type="entry name" value="Hpr_kinase_C"/>
    <property type="match status" value="1"/>
</dbReference>
<evidence type="ECO:0000313" key="2">
    <source>
        <dbReference type="EMBL" id="MDA4845316.1"/>
    </source>
</evidence>
<dbReference type="InterPro" id="IPR011104">
    <property type="entry name" value="Hpr_kin/Pase_C"/>
</dbReference>
<accession>A0ABT4VKT0</accession>
<dbReference type="EMBL" id="JAPJZH010000004">
    <property type="protein sequence ID" value="MDA4845316.1"/>
    <property type="molecule type" value="Genomic_DNA"/>
</dbReference>
<evidence type="ECO:0000259" key="1">
    <source>
        <dbReference type="Pfam" id="PF07475"/>
    </source>
</evidence>
<dbReference type="Proteomes" id="UP001148313">
    <property type="component" value="Unassembled WGS sequence"/>
</dbReference>
<dbReference type="CDD" id="cd01918">
    <property type="entry name" value="HprK_C"/>
    <property type="match status" value="1"/>
</dbReference>
<reference evidence="2" key="1">
    <citation type="submission" date="2022-11" db="EMBL/GenBank/DDBJ databases">
        <title>Hoeflea poritis sp. nov., isolated from scleractinian coral Porites lutea.</title>
        <authorList>
            <person name="Zhang G."/>
            <person name="Wei Q."/>
            <person name="Cai L."/>
        </authorList>
    </citation>
    <scope>NUCLEOTIDE SEQUENCE</scope>
    <source>
        <strain evidence="2">E7-10</strain>
    </source>
</reference>
<dbReference type="RefSeq" id="WP_271088936.1">
    <property type="nucleotide sequence ID" value="NZ_JAPJZH010000004.1"/>
</dbReference>